<dbReference type="InterPro" id="IPR036291">
    <property type="entry name" value="NAD(P)-bd_dom_sf"/>
</dbReference>
<dbReference type="InterPro" id="IPR013149">
    <property type="entry name" value="ADH-like_C"/>
</dbReference>
<dbReference type="SUPFAM" id="SSF51735">
    <property type="entry name" value="NAD(P)-binding Rossmann-fold domains"/>
    <property type="match status" value="1"/>
</dbReference>
<proteinExistence type="inferred from homology"/>
<evidence type="ECO:0000313" key="7">
    <source>
        <dbReference type="EMBL" id="MFD1676834.1"/>
    </source>
</evidence>
<evidence type="ECO:0000256" key="3">
    <source>
        <dbReference type="ARBA" id="ARBA00023002"/>
    </source>
</evidence>
<accession>A0ABW4JLD1</accession>
<dbReference type="Gene3D" id="3.40.50.720">
    <property type="entry name" value="NAD(P)-binding Rossmann-like Domain"/>
    <property type="match status" value="1"/>
</dbReference>
<dbReference type="InterPro" id="IPR050129">
    <property type="entry name" value="Zn_alcohol_dh"/>
</dbReference>
<evidence type="ECO:0000256" key="2">
    <source>
        <dbReference type="ARBA" id="ARBA00022833"/>
    </source>
</evidence>
<dbReference type="PANTHER" id="PTHR43401:SF2">
    <property type="entry name" value="L-THREONINE 3-DEHYDROGENASE"/>
    <property type="match status" value="1"/>
</dbReference>
<dbReference type="Proteomes" id="UP001597079">
    <property type="component" value="Unassembled WGS sequence"/>
</dbReference>
<keyword evidence="1 4" id="KW-0479">Metal-binding</keyword>
<evidence type="ECO:0000256" key="4">
    <source>
        <dbReference type="RuleBase" id="RU361277"/>
    </source>
</evidence>
<dbReference type="Gene3D" id="3.90.180.10">
    <property type="entry name" value="Medium-chain alcohol dehydrogenases, catalytic domain"/>
    <property type="match status" value="1"/>
</dbReference>
<keyword evidence="8" id="KW-1185">Reference proteome</keyword>
<comment type="caution">
    <text evidence="7">The sequence shown here is derived from an EMBL/GenBank/DDBJ whole genome shotgun (WGS) entry which is preliminary data.</text>
</comment>
<dbReference type="RefSeq" id="WP_377944744.1">
    <property type="nucleotide sequence ID" value="NZ_JBHUCX010000079.1"/>
</dbReference>
<feature type="domain" description="Alcohol dehydrogenase-like N-terminal" evidence="6">
    <location>
        <begin position="24"/>
        <end position="131"/>
    </location>
</feature>
<evidence type="ECO:0000259" key="6">
    <source>
        <dbReference type="Pfam" id="PF08240"/>
    </source>
</evidence>
<dbReference type="PROSITE" id="PS00059">
    <property type="entry name" value="ADH_ZINC"/>
    <property type="match status" value="1"/>
</dbReference>
<keyword evidence="2 4" id="KW-0862">Zinc</keyword>
<protein>
    <submittedName>
        <fullName evidence="7">Zinc-binding dehydrogenase</fullName>
    </submittedName>
</protein>
<dbReference type="InterPro" id="IPR013154">
    <property type="entry name" value="ADH-like_N"/>
</dbReference>
<evidence type="ECO:0000313" key="8">
    <source>
        <dbReference type="Proteomes" id="UP001597079"/>
    </source>
</evidence>
<dbReference type="Pfam" id="PF08240">
    <property type="entry name" value="ADH_N"/>
    <property type="match status" value="1"/>
</dbReference>
<dbReference type="SUPFAM" id="SSF50129">
    <property type="entry name" value="GroES-like"/>
    <property type="match status" value="1"/>
</dbReference>
<dbReference type="PANTHER" id="PTHR43401">
    <property type="entry name" value="L-THREONINE 3-DEHYDROGENASE"/>
    <property type="match status" value="1"/>
</dbReference>
<dbReference type="EMBL" id="JBHUCX010000079">
    <property type="protein sequence ID" value="MFD1676834.1"/>
    <property type="molecule type" value="Genomic_DNA"/>
</dbReference>
<keyword evidence="3" id="KW-0560">Oxidoreductase</keyword>
<sequence>MKCLVWQGPRRIAVEEYPKPVLKSGEVLIKVSLVGICGSELSGYLGENSLRKPPLVMGHEFSGTIEEIADNVTGLENGMLVTVNPLFSCNYCSYCRSGFQNLCPKRSILGIHRPGAFAEYVAVPATACYRVKGEIEGALTEPLACSVRAATQARIELGETVVVFGAGIIGLMSVLSAKEKGAFQIVVVDTNDTRLKKALEWGATNVFNPSHGRILDEIRQLAPLGVDKVIDAVGLPITRQNGLEVVRSGGRVVWIGLHEDEIFMQGNHLVRQEIEVVGSFCYTDRDFQVALAMLDKNLHVSTDTWLDVRPLELGQNSFEEQIDGPAKFPKIMLRVNG</sequence>
<dbReference type="InterPro" id="IPR011032">
    <property type="entry name" value="GroES-like_sf"/>
</dbReference>
<dbReference type="Pfam" id="PF00107">
    <property type="entry name" value="ADH_zinc_N"/>
    <property type="match status" value="1"/>
</dbReference>
<evidence type="ECO:0000259" key="5">
    <source>
        <dbReference type="Pfam" id="PF00107"/>
    </source>
</evidence>
<feature type="domain" description="Alcohol dehydrogenase-like C-terminal" evidence="5">
    <location>
        <begin position="169"/>
        <end position="295"/>
    </location>
</feature>
<dbReference type="CDD" id="cd08236">
    <property type="entry name" value="sugar_DH"/>
    <property type="match status" value="1"/>
</dbReference>
<reference evidence="8" key="1">
    <citation type="journal article" date="2019" name="Int. J. Syst. Evol. Microbiol.">
        <title>The Global Catalogue of Microorganisms (GCM) 10K type strain sequencing project: providing services to taxonomists for standard genome sequencing and annotation.</title>
        <authorList>
            <consortium name="The Broad Institute Genomics Platform"/>
            <consortium name="The Broad Institute Genome Sequencing Center for Infectious Disease"/>
            <person name="Wu L."/>
            <person name="Ma J."/>
        </authorList>
    </citation>
    <scope>NUCLEOTIDE SEQUENCE [LARGE SCALE GENOMIC DNA]</scope>
    <source>
        <strain evidence="8">CGMCC 1.12286</strain>
    </source>
</reference>
<gene>
    <name evidence="7" type="ORF">ACFSB2_19350</name>
</gene>
<organism evidence="7 8">
    <name type="scientific">Alicyclobacillus fodiniaquatilis</name>
    <dbReference type="NCBI Taxonomy" id="1661150"/>
    <lineage>
        <taxon>Bacteria</taxon>
        <taxon>Bacillati</taxon>
        <taxon>Bacillota</taxon>
        <taxon>Bacilli</taxon>
        <taxon>Bacillales</taxon>
        <taxon>Alicyclobacillaceae</taxon>
        <taxon>Alicyclobacillus</taxon>
    </lineage>
</organism>
<evidence type="ECO:0000256" key="1">
    <source>
        <dbReference type="ARBA" id="ARBA00022723"/>
    </source>
</evidence>
<comment type="similarity">
    <text evidence="4">Belongs to the zinc-containing alcohol dehydrogenase family.</text>
</comment>
<comment type="cofactor">
    <cofactor evidence="4">
        <name>Zn(2+)</name>
        <dbReference type="ChEBI" id="CHEBI:29105"/>
    </cofactor>
</comment>
<name>A0ABW4JLD1_9BACL</name>
<dbReference type="InterPro" id="IPR002328">
    <property type="entry name" value="ADH_Zn_CS"/>
</dbReference>